<evidence type="ECO:0000313" key="1">
    <source>
        <dbReference type="EMBL" id="PKA60360.1"/>
    </source>
</evidence>
<dbReference type="Proteomes" id="UP000236161">
    <property type="component" value="Unassembled WGS sequence"/>
</dbReference>
<sequence length="64" mass="6762">MAESGYLTFNPTSNCSSAAAVFFAFHESPTLPSVPNASIPLAPGQPGMLLLGRQPLRAWPMAPF</sequence>
<name>A0A2I0AXT4_9ASPA</name>
<proteinExistence type="predicted"/>
<organism evidence="1 2">
    <name type="scientific">Apostasia shenzhenica</name>
    <dbReference type="NCBI Taxonomy" id="1088818"/>
    <lineage>
        <taxon>Eukaryota</taxon>
        <taxon>Viridiplantae</taxon>
        <taxon>Streptophyta</taxon>
        <taxon>Embryophyta</taxon>
        <taxon>Tracheophyta</taxon>
        <taxon>Spermatophyta</taxon>
        <taxon>Magnoliopsida</taxon>
        <taxon>Liliopsida</taxon>
        <taxon>Asparagales</taxon>
        <taxon>Orchidaceae</taxon>
        <taxon>Apostasioideae</taxon>
        <taxon>Apostasia</taxon>
    </lineage>
</organism>
<keyword evidence="2" id="KW-1185">Reference proteome</keyword>
<reference evidence="1 2" key="1">
    <citation type="journal article" date="2017" name="Nature">
        <title>The Apostasia genome and the evolution of orchids.</title>
        <authorList>
            <person name="Zhang G.Q."/>
            <person name="Liu K.W."/>
            <person name="Li Z."/>
            <person name="Lohaus R."/>
            <person name="Hsiao Y.Y."/>
            <person name="Niu S.C."/>
            <person name="Wang J.Y."/>
            <person name="Lin Y.C."/>
            <person name="Xu Q."/>
            <person name="Chen L.J."/>
            <person name="Yoshida K."/>
            <person name="Fujiwara S."/>
            <person name="Wang Z.W."/>
            <person name="Zhang Y.Q."/>
            <person name="Mitsuda N."/>
            <person name="Wang M."/>
            <person name="Liu G.H."/>
            <person name="Pecoraro L."/>
            <person name="Huang H.X."/>
            <person name="Xiao X.J."/>
            <person name="Lin M."/>
            <person name="Wu X.Y."/>
            <person name="Wu W.L."/>
            <person name="Chen Y.Y."/>
            <person name="Chang S.B."/>
            <person name="Sakamoto S."/>
            <person name="Ohme-Takagi M."/>
            <person name="Yagi M."/>
            <person name="Zeng S.J."/>
            <person name="Shen C.Y."/>
            <person name="Yeh C.M."/>
            <person name="Luo Y.B."/>
            <person name="Tsai W.C."/>
            <person name="Van de Peer Y."/>
            <person name="Liu Z.J."/>
        </authorList>
    </citation>
    <scope>NUCLEOTIDE SEQUENCE [LARGE SCALE GENOMIC DNA]</scope>
    <source>
        <strain evidence="2">cv. Shenzhen</strain>
        <tissue evidence="1">Stem</tissue>
    </source>
</reference>
<gene>
    <name evidence="1" type="ORF">AXF42_Ash008419</name>
</gene>
<dbReference type="EMBL" id="KZ451939">
    <property type="protein sequence ID" value="PKA60360.1"/>
    <property type="molecule type" value="Genomic_DNA"/>
</dbReference>
<protein>
    <submittedName>
        <fullName evidence="1">Uncharacterized protein</fullName>
    </submittedName>
</protein>
<evidence type="ECO:0000313" key="2">
    <source>
        <dbReference type="Proteomes" id="UP000236161"/>
    </source>
</evidence>
<accession>A0A2I0AXT4</accession>
<dbReference type="AlphaFoldDB" id="A0A2I0AXT4"/>